<feature type="transmembrane region" description="Helical" evidence="7">
    <location>
        <begin position="952"/>
        <end position="972"/>
    </location>
</feature>
<feature type="transmembrane region" description="Helical" evidence="7">
    <location>
        <begin position="1076"/>
        <end position="1094"/>
    </location>
</feature>
<feature type="transmembrane region" description="Helical" evidence="7">
    <location>
        <begin position="153"/>
        <end position="174"/>
    </location>
</feature>
<dbReference type="EMBL" id="CP063458">
    <property type="protein sequence ID" value="QOV88710.1"/>
    <property type="molecule type" value="Genomic_DNA"/>
</dbReference>
<evidence type="ECO:0000256" key="6">
    <source>
        <dbReference type="SAM" id="MobiDB-lite"/>
    </source>
</evidence>
<keyword evidence="4 7" id="KW-1133">Transmembrane helix</keyword>
<feature type="region of interest" description="Disordered" evidence="6">
    <location>
        <begin position="452"/>
        <end position="477"/>
    </location>
</feature>
<feature type="domain" description="ResB-like" evidence="9">
    <location>
        <begin position="336"/>
        <end position="403"/>
    </location>
</feature>
<comment type="subcellular location">
    <subcellularLocation>
        <location evidence="1">Membrane</location>
        <topology evidence="1">Multi-pass membrane protein</topology>
    </subcellularLocation>
</comment>
<dbReference type="GO" id="GO:0017004">
    <property type="term" value="P:cytochrome complex assembly"/>
    <property type="evidence" value="ECO:0007669"/>
    <property type="project" value="UniProtKB-KW"/>
</dbReference>
<evidence type="ECO:0000313" key="10">
    <source>
        <dbReference type="EMBL" id="QOV88710.1"/>
    </source>
</evidence>
<feature type="domain" description="Cytochrome c assembly protein" evidence="8">
    <location>
        <begin position="925"/>
        <end position="1128"/>
    </location>
</feature>
<accession>A0A7M2WW37</accession>
<evidence type="ECO:0000256" key="3">
    <source>
        <dbReference type="ARBA" id="ARBA00022748"/>
    </source>
</evidence>
<name>A0A7M2WW37_9BACT</name>
<dbReference type="GO" id="GO:0005886">
    <property type="term" value="C:plasma membrane"/>
    <property type="evidence" value="ECO:0007669"/>
    <property type="project" value="TreeGrafter"/>
</dbReference>
<reference evidence="10 11" key="1">
    <citation type="submission" date="2020-10" db="EMBL/GenBank/DDBJ databases">
        <title>Wide distribution of Phycisphaera-like planctomycetes from WD2101 soil group in peatlands and genome analysis of the first cultivated representative.</title>
        <authorList>
            <person name="Dedysh S.N."/>
            <person name="Beletsky A.V."/>
            <person name="Ivanova A."/>
            <person name="Kulichevskaya I.S."/>
            <person name="Suzina N.E."/>
            <person name="Philippov D.A."/>
            <person name="Rakitin A.L."/>
            <person name="Mardanov A.V."/>
            <person name="Ravin N.V."/>
        </authorList>
    </citation>
    <scope>NUCLEOTIDE SEQUENCE [LARGE SCALE GENOMIC DNA]</scope>
    <source>
        <strain evidence="10 11">M1803</strain>
    </source>
</reference>
<dbReference type="InterPro" id="IPR007816">
    <property type="entry name" value="ResB-like_domain"/>
</dbReference>
<dbReference type="Pfam" id="PF05140">
    <property type="entry name" value="ResB"/>
    <property type="match status" value="1"/>
</dbReference>
<dbReference type="RefSeq" id="WP_206291711.1">
    <property type="nucleotide sequence ID" value="NZ_CP063458.1"/>
</dbReference>
<feature type="transmembrane region" description="Helical" evidence="7">
    <location>
        <begin position="104"/>
        <end position="120"/>
    </location>
</feature>
<evidence type="ECO:0000259" key="8">
    <source>
        <dbReference type="Pfam" id="PF01578"/>
    </source>
</evidence>
<feature type="transmembrane region" description="Helical" evidence="7">
    <location>
        <begin position="73"/>
        <end position="92"/>
    </location>
</feature>
<keyword evidence="11" id="KW-1185">Reference proteome</keyword>
<dbReference type="PANTHER" id="PTHR30071:SF1">
    <property type="entry name" value="CYTOCHROME B_B6 PROTEIN-RELATED"/>
    <property type="match status" value="1"/>
</dbReference>
<dbReference type="KEGG" id="hbs:IPV69_21135"/>
<sequence length="1188" mass="129427">MKVLKSIATALASLKITVVLLSLAIVLVFAGTLAQREDGIWQVVRDYFRCWVAFIPIKHLIPFADPAKIPGTIMFPGGYTIIVAILINLLCAHAMRFKFVRGDLLLVPLLAVSIPVVYLTQNNPNALNITLASLVGLGVLVLTCLLHKKRAGVIIIHFSLILLLLGEGVTGYLAKEGQMPITEGQAANWVQDIRAVELAVVDTSDPKVDKHVVIGGERLAKGGVIQDPRLPFDIRIDRFHWNSEALGPQQPQAQGNMLATAGAGKNLGIIGKPRVNGIDPNEVDVSAAFVTPVEKGGNALGTYLVTLPVWADGMLSKLNEPQAVEAGGKTYQMQLRFERGFRPFAIHLHKFTHDKFEGTAMARNFASQVTLLDPAKGVSREVTIKMNEPLRYAGETFFQASFRGDKTTILQVVKNPGWLMPYIACGLGALGMLIHFGIHLVGFLGKRSKAPPPGFALPPAPPKEPKRGKGNKSPDGGYSLAPVGSWPQASKWLPIGLAVFAAWYVIGHAFQGDYKSKQTPANRMNLTAFAEVPVSFDGRVMPIDSVARGNLKILSGRESIKLDDGGFMGMGATKIEAVEWFADTLAGNARSDTYKVFRIDHPEVKSLLGLKTEEKLFSWEDIAGKPGNMSKFQEQVTQVRKVADKQRDPYQQAVVKLYQHISRYIRLVNATEQSVLNDVLADERKGVELLVAALRAGVFVSPDVRSEAQHKAIFGNQLLRQLDRTVNYLGSEGGATDNLLFIAPLADGQKWQPLARVTVRQLRTTLGNVRNVLVHEPDKADIVAHFDEVEATLAEREAELGHNVEMPATQMESATAWFGMLRQLRNEDVSGFDASVASYINTVQAQAPKSASHQKAGFEMGFNRFDPFTVSLVFYIAVLVMSLGSMIGFTRPLWRSAIVLLSIALVVHSYGLIARMYISGRPPVTNLYSSAVFIGFGAALICLILEAIFRNGVSALTAAVLGIATTLIAGALDVRDVDTMAQLQAVLDTNWWLATHVVVITKGYTATFIAGIVAIVFIIRGLFTKELDSNLRKELYRMCYGIVCFAMFASFVGTILGGIWADQSWGRFWGWDPKENGAILIVLWNAVILHARWGGIVKERGFMVLCVVGIIITGWSWFGTNLMGIGLHAYGFIDGGVLALLLSWAVSGLIIVGGMMPKSLWRSYAAEAAIPTANIVPKPPKLPAATVG</sequence>
<evidence type="ECO:0000256" key="4">
    <source>
        <dbReference type="ARBA" id="ARBA00022989"/>
    </source>
</evidence>
<evidence type="ECO:0000256" key="2">
    <source>
        <dbReference type="ARBA" id="ARBA00022692"/>
    </source>
</evidence>
<evidence type="ECO:0000256" key="5">
    <source>
        <dbReference type="ARBA" id="ARBA00023136"/>
    </source>
</evidence>
<feature type="transmembrane region" description="Helical" evidence="7">
    <location>
        <begin position="872"/>
        <end position="890"/>
    </location>
</feature>
<keyword evidence="5 7" id="KW-0472">Membrane</keyword>
<proteinExistence type="predicted"/>
<gene>
    <name evidence="10" type="primary">ccsA</name>
    <name evidence="10" type="ORF">IPV69_21135</name>
</gene>
<dbReference type="InterPro" id="IPR002541">
    <property type="entry name" value="Cyt_c_assembly"/>
</dbReference>
<dbReference type="Pfam" id="PF01578">
    <property type="entry name" value="Cytochrom_C_asm"/>
    <property type="match status" value="1"/>
</dbReference>
<dbReference type="GO" id="GO:0020037">
    <property type="term" value="F:heme binding"/>
    <property type="evidence" value="ECO:0007669"/>
    <property type="project" value="InterPro"/>
</dbReference>
<feature type="transmembrane region" description="Helical" evidence="7">
    <location>
        <begin position="1040"/>
        <end position="1061"/>
    </location>
</feature>
<keyword evidence="3" id="KW-0201">Cytochrome c-type biogenesis</keyword>
<dbReference type="InterPro" id="IPR045062">
    <property type="entry name" value="Cyt_c_biogenesis_CcsA/CcmC"/>
</dbReference>
<protein>
    <submittedName>
        <fullName evidence="10">Cytochrome c biogenesis protein CcsA</fullName>
    </submittedName>
</protein>
<feature type="transmembrane region" description="Helical" evidence="7">
    <location>
        <begin position="126"/>
        <end position="146"/>
    </location>
</feature>
<evidence type="ECO:0000256" key="7">
    <source>
        <dbReference type="SAM" id="Phobius"/>
    </source>
</evidence>
<feature type="transmembrane region" description="Helical" evidence="7">
    <location>
        <begin position="924"/>
        <end position="945"/>
    </location>
</feature>
<organism evidence="10 11">
    <name type="scientific">Humisphaera borealis</name>
    <dbReference type="NCBI Taxonomy" id="2807512"/>
    <lineage>
        <taxon>Bacteria</taxon>
        <taxon>Pseudomonadati</taxon>
        <taxon>Planctomycetota</taxon>
        <taxon>Phycisphaerae</taxon>
        <taxon>Tepidisphaerales</taxon>
        <taxon>Tepidisphaeraceae</taxon>
        <taxon>Humisphaera</taxon>
    </lineage>
</organism>
<feature type="transmembrane region" description="Helical" evidence="7">
    <location>
        <begin position="1130"/>
        <end position="1152"/>
    </location>
</feature>
<feature type="compositionally biased region" description="Pro residues" evidence="6">
    <location>
        <begin position="452"/>
        <end position="462"/>
    </location>
</feature>
<evidence type="ECO:0000313" key="11">
    <source>
        <dbReference type="Proteomes" id="UP000593765"/>
    </source>
</evidence>
<feature type="transmembrane region" description="Helical" evidence="7">
    <location>
        <begin position="992"/>
        <end position="1019"/>
    </location>
</feature>
<dbReference type="Proteomes" id="UP000593765">
    <property type="component" value="Chromosome"/>
</dbReference>
<evidence type="ECO:0000259" key="9">
    <source>
        <dbReference type="Pfam" id="PF05140"/>
    </source>
</evidence>
<dbReference type="PANTHER" id="PTHR30071">
    <property type="entry name" value="HEME EXPORTER PROTEIN C"/>
    <property type="match status" value="1"/>
</dbReference>
<feature type="transmembrane region" description="Helical" evidence="7">
    <location>
        <begin position="1101"/>
        <end position="1118"/>
    </location>
</feature>
<keyword evidence="2 7" id="KW-0812">Transmembrane</keyword>
<dbReference type="AlphaFoldDB" id="A0A7M2WW37"/>
<feature type="transmembrane region" description="Helical" evidence="7">
    <location>
        <begin position="897"/>
        <end position="918"/>
    </location>
</feature>
<evidence type="ECO:0000256" key="1">
    <source>
        <dbReference type="ARBA" id="ARBA00004141"/>
    </source>
</evidence>